<evidence type="ECO:0000313" key="1">
    <source>
        <dbReference type="EMBL" id="KAJ9481874.1"/>
    </source>
</evidence>
<dbReference type="EMBL" id="LACB01000662">
    <property type="protein sequence ID" value="KAJ9481874.1"/>
    <property type="molecule type" value="Genomic_DNA"/>
</dbReference>
<comment type="caution">
    <text evidence="1">The sequence shown here is derived from an EMBL/GenBank/DDBJ whole genome shotgun (WGS) entry which is preliminary data.</text>
</comment>
<accession>A0AAI9X3B7</accession>
<dbReference type="Proteomes" id="UP001227192">
    <property type="component" value="Unassembled WGS sequence"/>
</dbReference>
<reference evidence="1" key="2">
    <citation type="journal article" date="2016" name="Fungal Biol.">
        <title>Ochratoxin A production by Penicillium thymicola.</title>
        <authorList>
            <person name="Nguyen H.D.T."/>
            <person name="McMullin D.R."/>
            <person name="Ponomareva E."/>
            <person name="Riley R."/>
            <person name="Pomraning K.R."/>
            <person name="Baker S.E."/>
            <person name="Seifert K.A."/>
        </authorList>
    </citation>
    <scope>NUCLEOTIDE SEQUENCE</scope>
    <source>
        <strain evidence="1">DAOM 180753</strain>
    </source>
</reference>
<feature type="non-terminal residue" evidence="1">
    <location>
        <position position="12"/>
    </location>
</feature>
<evidence type="ECO:0000313" key="2">
    <source>
        <dbReference type="Proteomes" id="UP001227192"/>
    </source>
</evidence>
<protein>
    <submittedName>
        <fullName evidence="1">Uncharacterized protein</fullName>
    </submittedName>
</protein>
<gene>
    <name evidence="1" type="ORF">VN97_g11580</name>
</gene>
<organism evidence="1 2">
    <name type="scientific">Penicillium thymicola</name>
    <dbReference type="NCBI Taxonomy" id="293382"/>
    <lineage>
        <taxon>Eukaryota</taxon>
        <taxon>Fungi</taxon>
        <taxon>Dikarya</taxon>
        <taxon>Ascomycota</taxon>
        <taxon>Pezizomycotina</taxon>
        <taxon>Eurotiomycetes</taxon>
        <taxon>Eurotiomycetidae</taxon>
        <taxon>Eurotiales</taxon>
        <taxon>Aspergillaceae</taxon>
        <taxon>Penicillium</taxon>
    </lineage>
</organism>
<proteinExistence type="predicted"/>
<name>A0AAI9X3B7_PENTH</name>
<reference evidence="1" key="1">
    <citation type="submission" date="2015-06" db="EMBL/GenBank/DDBJ databases">
        <authorList>
            <person name="Nguyen H."/>
        </authorList>
    </citation>
    <scope>NUCLEOTIDE SEQUENCE</scope>
    <source>
        <strain evidence="1">DAOM 180753</strain>
    </source>
</reference>
<keyword evidence="2" id="KW-1185">Reference proteome</keyword>
<sequence>MLSHVKIVLCLL</sequence>